<dbReference type="EMBL" id="CM004393">
    <property type="protein sequence ID" value="OAY45783.1"/>
    <property type="molecule type" value="Genomic_DNA"/>
</dbReference>
<name>A0A2C9VJT5_MANES</name>
<gene>
    <name evidence="2" type="ORF">MANES_07G091100</name>
</gene>
<dbReference type="AlphaFoldDB" id="A0A2C9VJT5"/>
<organism evidence="2">
    <name type="scientific">Manihot esculenta</name>
    <name type="common">Cassava</name>
    <name type="synonym">Jatropha manihot</name>
    <dbReference type="NCBI Taxonomy" id="3983"/>
    <lineage>
        <taxon>Eukaryota</taxon>
        <taxon>Viridiplantae</taxon>
        <taxon>Streptophyta</taxon>
        <taxon>Embryophyta</taxon>
        <taxon>Tracheophyta</taxon>
        <taxon>Spermatophyta</taxon>
        <taxon>Magnoliopsida</taxon>
        <taxon>eudicotyledons</taxon>
        <taxon>Gunneridae</taxon>
        <taxon>Pentapetalae</taxon>
        <taxon>rosids</taxon>
        <taxon>fabids</taxon>
        <taxon>Malpighiales</taxon>
        <taxon>Euphorbiaceae</taxon>
        <taxon>Crotonoideae</taxon>
        <taxon>Manihoteae</taxon>
        <taxon>Manihot</taxon>
    </lineage>
</organism>
<protein>
    <submittedName>
        <fullName evidence="2">Uncharacterized protein</fullName>
    </submittedName>
</protein>
<evidence type="ECO:0000256" key="1">
    <source>
        <dbReference type="SAM" id="MobiDB-lite"/>
    </source>
</evidence>
<feature type="compositionally biased region" description="Basic and acidic residues" evidence="1">
    <location>
        <begin position="1"/>
        <end position="16"/>
    </location>
</feature>
<evidence type="ECO:0000313" key="2">
    <source>
        <dbReference type="EMBL" id="OAY45783.1"/>
    </source>
</evidence>
<sequence length="78" mass="9072">MASELDYLHQRHKQLDSKSQARSISHHSRTQKAQGVIVSENSSTSTIVSKFTKLDFSRFNGQEDSLGWLNRYDKFFQH</sequence>
<proteinExistence type="predicted"/>
<accession>A0A2C9VJT5</accession>
<reference evidence="2" key="1">
    <citation type="submission" date="2016-02" db="EMBL/GenBank/DDBJ databases">
        <title>WGS assembly of Manihot esculenta.</title>
        <authorList>
            <person name="Bredeson J.V."/>
            <person name="Prochnik S.E."/>
            <person name="Lyons J.B."/>
            <person name="Schmutz J."/>
            <person name="Grimwood J."/>
            <person name="Vrebalov J."/>
            <person name="Bart R.S."/>
            <person name="Amuge T."/>
            <person name="Ferguson M.E."/>
            <person name="Green R."/>
            <person name="Putnam N."/>
            <person name="Stites J."/>
            <person name="Rounsley S."/>
            <person name="Rokhsar D.S."/>
        </authorList>
    </citation>
    <scope>NUCLEOTIDE SEQUENCE [LARGE SCALE GENOMIC DNA]</scope>
    <source>
        <tissue evidence="2">Leaf</tissue>
    </source>
</reference>
<feature type="region of interest" description="Disordered" evidence="1">
    <location>
        <begin position="1"/>
        <end position="39"/>
    </location>
</feature>